<keyword evidence="1" id="KW-0732">Signal</keyword>
<reference evidence="3 4" key="1">
    <citation type="submission" date="2018-11" db="EMBL/GenBank/DDBJ databases">
        <title>Schleiferia aggregans sp. nov., a moderately thermophilic heterotrophic bacterium isolated from microbial mats at a terrestrial hot spring.</title>
        <authorList>
            <person name="Iino T."/>
            <person name="Ohkuma M."/>
            <person name="Haruta S."/>
        </authorList>
    </citation>
    <scope>NUCLEOTIDE SEQUENCE [LARGE SCALE GENOMIC DNA]</scope>
    <source>
        <strain evidence="3 4">LA</strain>
    </source>
</reference>
<evidence type="ECO:0000313" key="3">
    <source>
        <dbReference type="EMBL" id="GCD77198.1"/>
    </source>
</evidence>
<dbReference type="Pfam" id="PF18962">
    <property type="entry name" value="Por_Secre_tail"/>
    <property type="match status" value="1"/>
</dbReference>
<gene>
    <name evidence="3" type="ORF">JCM31826_06800</name>
</gene>
<evidence type="ECO:0000256" key="1">
    <source>
        <dbReference type="ARBA" id="ARBA00022729"/>
    </source>
</evidence>
<evidence type="ECO:0000313" key="4">
    <source>
        <dbReference type="Proteomes" id="UP000286715"/>
    </source>
</evidence>
<dbReference type="InterPro" id="IPR026444">
    <property type="entry name" value="Secre_tail"/>
</dbReference>
<protein>
    <recommendedName>
        <fullName evidence="2">Secretion system C-terminal sorting domain-containing protein</fullName>
    </recommendedName>
</protein>
<evidence type="ECO:0000259" key="2">
    <source>
        <dbReference type="Pfam" id="PF18962"/>
    </source>
</evidence>
<sequence>MGNAFTSDDIYAKAAVKNVSSSAKMVKVKRYYNASNALVDSNAICWGFCFEPKVSVSPNAINIAAGATNSVDFSGHVYPDKDGVARSGQIMYTFFVDESPNDSVSIVVTYEVTPTFRVAKFQNGNRVGSLFPNPAGDVVELHLELKGNEQGRIAFMDITGRIIKSVQLSNIDAVHRINVHDLKPGVYLYTVYINERAEVTRRLTVRR</sequence>
<proteinExistence type="predicted"/>
<dbReference type="Proteomes" id="UP000286715">
    <property type="component" value="Unassembled WGS sequence"/>
</dbReference>
<organism evidence="3 4">
    <name type="scientific">Thermaurantimonas aggregans</name>
    <dbReference type="NCBI Taxonomy" id="2173829"/>
    <lineage>
        <taxon>Bacteria</taxon>
        <taxon>Pseudomonadati</taxon>
        <taxon>Bacteroidota</taxon>
        <taxon>Flavobacteriia</taxon>
        <taxon>Flavobacteriales</taxon>
        <taxon>Schleiferiaceae</taxon>
        <taxon>Thermaurantimonas</taxon>
    </lineage>
</organism>
<accession>A0A401XJM9</accession>
<dbReference type="AlphaFoldDB" id="A0A401XJM9"/>
<keyword evidence="4" id="KW-1185">Reference proteome</keyword>
<dbReference type="NCBIfam" id="TIGR04183">
    <property type="entry name" value="Por_Secre_tail"/>
    <property type="match status" value="1"/>
</dbReference>
<dbReference type="EMBL" id="BHZE01000004">
    <property type="protein sequence ID" value="GCD77198.1"/>
    <property type="molecule type" value="Genomic_DNA"/>
</dbReference>
<comment type="caution">
    <text evidence="3">The sequence shown here is derived from an EMBL/GenBank/DDBJ whole genome shotgun (WGS) entry which is preliminary data.</text>
</comment>
<feature type="domain" description="Secretion system C-terminal sorting" evidence="2">
    <location>
        <begin position="130"/>
        <end position="202"/>
    </location>
</feature>
<name>A0A401XJM9_9FLAO</name>